<dbReference type="EMBL" id="JABBNU010000006">
    <property type="protein sequence ID" value="NMM48902.1"/>
    <property type="molecule type" value="Genomic_DNA"/>
</dbReference>
<dbReference type="RefSeq" id="WP_169681313.1">
    <property type="nucleotide sequence ID" value="NZ_JABBNU010000006.1"/>
</dbReference>
<dbReference type="InterPro" id="IPR058505">
    <property type="entry name" value="DUF8192"/>
</dbReference>
<sequence length="143" mass="16168">MNKTLFSILIVLFQANMLFGQVSEVDKCGLEDNAHLNSYEAKYFNEVFKDRKGEFDFSRKVIAFFTGSSGTTMSVKSNYFKSLKNSNNSDKDVHAWQAHGTQLLILSSEEKNLSGGYDAILVSRSKLLKQGKSRTKLVKRLKN</sequence>
<evidence type="ECO:0000313" key="3">
    <source>
        <dbReference type="Proteomes" id="UP000559010"/>
    </source>
</evidence>
<dbReference type="AlphaFoldDB" id="A0A848J712"/>
<name>A0A848J712_9BACT</name>
<evidence type="ECO:0000259" key="1">
    <source>
        <dbReference type="Pfam" id="PF26612"/>
    </source>
</evidence>
<gene>
    <name evidence="2" type="ORF">HH304_10870</name>
</gene>
<dbReference type="Pfam" id="PF26612">
    <property type="entry name" value="DUF8192"/>
    <property type="match status" value="1"/>
</dbReference>
<evidence type="ECO:0000313" key="2">
    <source>
        <dbReference type="EMBL" id="NMM48902.1"/>
    </source>
</evidence>
<proteinExistence type="predicted"/>
<feature type="domain" description="DUF8192" evidence="1">
    <location>
        <begin position="33"/>
        <end position="140"/>
    </location>
</feature>
<organism evidence="2 3">
    <name type="scientific">Marinigracilibium pacificum</name>
    <dbReference type="NCBI Taxonomy" id="2729599"/>
    <lineage>
        <taxon>Bacteria</taxon>
        <taxon>Pseudomonadati</taxon>
        <taxon>Bacteroidota</taxon>
        <taxon>Cytophagia</taxon>
        <taxon>Cytophagales</taxon>
        <taxon>Flammeovirgaceae</taxon>
        <taxon>Marinigracilibium</taxon>
    </lineage>
</organism>
<accession>A0A848J712</accession>
<keyword evidence="3" id="KW-1185">Reference proteome</keyword>
<reference evidence="2 3" key="1">
    <citation type="submission" date="2020-04" db="EMBL/GenBank/DDBJ databases">
        <title>Flammeovirgaceae bacterium KN852 isolated from deep sea.</title>
        <authorList>
            <person name="Zhang D.-C."/>
        </authorList>
    </citation>
    <scope>NUCLEOTIDE SEQUENCE [LARGE SCALE GENOMIC DNA]</scope>
    <source>
        <strain evidence="2 3">KN852</strain>
    </source>
</reference>
<dbReference type="Proteomes" id="UP000559010">
    <property type="component" value="Unassembled WGS sequence"/>
</dbReference>
<comment type="caution">
    <text evidence="2">The sequence shown here is derived from an EMBL/GenBank/DDBJ whole genome shotgun (WGS) entry which is preliminary data.</text>
</comment>
<protein>
    <recommendedName>
        <fullName evidence="1">DUF8192 domain-containing protein</fullName>
    </recommendedName>
</protein>